<dbReference type="CDD" id="cd02440">
    <property type="entry name" value="AdoMet_MTases"/>
    <property type="match status" value="1"/>
</dbReference>
<name>A0A918GEV9_9PSEU</name>
<accession>A0A918GEV9</accession>
<proteinExistence type="predicted"/>
<evidence type="ECO:0000259" key="2">
    <source>
        <dbReference type="Pfam" id="PF08241"/>
    </source>
</evidence>
<dbReference type="Gene3D" id="3.40.50.150">
    <property type="entry name" value="Vaccinia Virus protein VP39"/>
    <property type="match status" value="1"/>
</dbReference>
<protein>
    <submittedName>
        <fullName evidence="3">Methyltransferase</fullName>
    </submittedName>
</protein>
<feature type="domain" description="Methyltransferase type 11" evidence="2">
    <location>
        <begin position="37"/>
        <end position="125"/>
    </location>
</feature>
<dbReference type="Pfam" id="PF08241">
    <property type="entry name" value="Methyltransf_11"/>
    <property type="match status" value="1"/>
</dbReference>
<comment type="caution">
    <text evidence="3">The sequence shown here is derived from an EMBL/GenBank/DDBJ whole genome shotgun (WGS) entry which is preliminary data.</text>
</comment>
<keyword evidence="3" id="KW-0489">Methyltransferase</keyword>
<dbReference type="Proteomes" id="UP000660680">
    <property type="component" value="Unassembled WGS sequence"/>
</dbReference>
<dbReference type="InterPro" id="IPR029063">
    <property type="entry name" value="SAM-dependent_MTases_sf"/>
</dbReference>
<dbReference type="AlphaFoldDB" id="A0A918GEV9"/>
<reference evidence="3" key="2">
    <citation type="submission" date="2020-09" db="EMBL/GenBank/DDBJ databases">
        <authorList>
            <person name="Sun Q."/>
            <person name="Ohkuma M."/>
        </authorList>
    </citation>
    <scope>NUCLEOTIDE SEQUENCE</scope>
    <source>
        <strain evidence="3">JCM 3276</strain>
    </source>
</reference>
<keyword evidence="4" id="KW-1185">Reference proteome</keyword>
<keyword evidence="1" id="KW-0808">Transferase</keyword>
<dbReference type="GO" id="GO:0032259">
    <property type="term" value="P:methylation"/>
    <property type="evidence" value="ECO:0007669"/>
    <property type="project" value="UniProtKB-KW"/>
</dbReference>
<dbReference type="PANTHER" id="PTHR43861:SF3">
    <property type="entry name" value="PUTATIVE (AFU_ORTHOLOGUE AFUA_2G14390)-RELATED"/>
    <property type="match status" value="1"/>
</dbReference>
<evidence type="ECO:0000256" key="1">
    <source>
        <dbReference type="ARBA" id="ARBA00022679"/>
    </source>
</evidence>
<dbReference type="GO" id="GO:0008757">
    <property type="term" value="F:S-adenosylmethionine-dependent methyltransferase activity"/>
    <property type="evidence" value="ECO:0007669"/>
    <property type="project" value="InterPro"/>
</dbReference>
<sequence length="252" mass="26662">MTAVDPAVRLGSIQSSTDGFTFGVLDGLGLPPDAHCLDLGAGAGSVAEDLVARCPRGRVVAVDIDVSHLADSPAEVVEADITDPAFDPGAFDLVHARFVLCHLAARDDVLARAAGWLRPGGWLVVTDPFQLPEETAAFPVVARIMAAYRKLQTGADLTWVRGVPSRMGAAGLADIGFAARPACMGNLDRDRWRPLIDQAAPALLARGLVTEDDLAEFRSRLLEPAFVDIPQISIAVWGRKPCIAGRPQPVTG</sequence>
<evidence type="ECO:0000313" key="4">
    <source>
        <dbReference type="Proteomes" id="UP000660680"/>
    </source>
</evidence>
<gene>
    <name evidence="3" type="ORF">GCM10010171_26430</name>
</gene>
<dbReference type="InterPro" id="IPR013216">
    <property type="entry name" value="Methyltransf_11"/>
</dbReference>
<evidence type="ECO:0000313" key="3">
    <source>
        <dbReference type="EMBL" id="GGS31273.1"/>
    </source>
</evidence>
<dbReference type="RefSeq" id="WP_189210701.1">
    <property type="nucleotide sequence ID" value="NZ_BMRB01000002.1"/>
</dbReference>
<dbReference type="SUPFAM" id="SSF53335">
    <property type="entry name" value="S-adenosyl-L-methionine-dependent methyltransferases"/>
    <property type="match status" value="1"/>
</dbReference>
<dbReference type="EMBL" id="BMRB01000002">
    <property type="protein sequence ID" value="GGS31273.1"/>
    <property type="molecule type" value="Genomic_DNA"/>
</dbReference>
<organism evidence="3 4">
    <name type="scientific">Actinokineospora fastidiosa</name>
    <dbReference type="NCBI Taxonomy" id="1816"/>
    <lineage>
        <taxon>Bacteria</taxon>
        <taxon>Bacillati</taxon>
        <taxon>Actinomycetota</taxon>
        <taxon>Actinomycetes</taxon>
        <taxon>Pseudonocardiales</taxon>
        <taxon>Pseudonocardiaceae</taxon>
        <taxon>Actinokineospora</taxon>
    </lineage>
</organism>
<reference evidence="3" key="1">
    <citation type="journal article" date="2014" name="Int. J. Syst. Evol. Microbiol.">
        <title>Complete genome sequence of Corynebacterium casei LMG S-19264T (=DSM 44701T), isolated from a smear-ripened cheese.</title>
        <authorList>
            <consortium name="US DOE Joint Genome Institute (JGI-PGF)"/>
            <person name="Walter F."/>
            <person name="Albersmeier A."/>
            <person name="Kalinowski J."/>
            <person name="Ruckert C."/>
        </authorList>
    </citation>
    <scope>NUCLEOTIDE SEQUENCE</scope>
    <source>
        <strain evidence="3">JCM 3276</strain>
    </source>
</reference>
<dbReference type="PANTHER" id="PTHR43861">
    <property type="entry name" value="TRANS-ACONITATE 2-METHYLTRANSFERASE-RELATED"/>
    <property type="match status" value="1"/>
</dbReference>